<feature type="region of interest" description="Disordered" evidence="1">
    <location>
        <begin position="64"/>
        <end position="84"/>
    </location>
</feature>
<dbReference type="Proteomes" id="UP000825729">
    <property type="component" value="Unassembled WGS sequence"/>
</dbReference>
<evidence type="ECO:0000256" key="1">
    <source>
        <dbReference type="SAM" id="MobiDB-lite"/>
    </source>
</evidence>
<reference evidence="2 3" key="1">
    <citation type="submission" date="2021-07" db="EMBL/GenBank/DDBJ databases">
        <title>The Aristolochia fimbriata genome: insights into angiosperm evolution, floral development and chemical biosynthesis.</title>
        <authorList>
            <person name="Jiao Y."/>
        </authorList>
    </citation>
    <scope>NUCLEOTIDE SEQUENCE [LARGE SCALE GENOMIC DNA]</scope>
    <source>
        <strain evidence="2">IBCAS-2021</strain>
        <tissue evidence="2">Leaf</tissue>
    </source>
</reference>
<name>A0AAV7FAE5_ARIFI</name>
<evidence type="ECO:0000313" key="2">
    <source>
        <dbReference type="EMBL" id="KAG9458160.1"/>
    </source>
</evidence>
<accession>A0AAV7FAE5</accession>
<evidence type="ECO:0000313" key="3">
    <source>
        <dbReference type="Proteomes" id="UP000825729"/>
    </source>
</evidence>
<feature type="compositionally biased region" description="Polar residues" evidence="1">
    <location>
        <begin position="1"/>
        <end position="15"/>
    </location>
</feature>
<dbReference type="EMBL" id="JAINDJ010000002">
    <property type="protein sequence ID" value="KAG9458160.1"/>
    <property type="molecule type" value="Genomic_DNA"/>
</dbReference>
<protein>
    <submittedName>
        <fullName evidence="2">Uncharacterized protein</fullName>
    </submittedName>
</protein>
<proteinExistence type="predicted"/>
<dbReference type="AlphaFoldDB" id="A0AAV7FAE5"/>
<gene>
    <name evidence="2" type="ORF">H6P81_002668</name>
</gene>
<comment type="caution">
    <text evidence="2">The sequence shown here is derived from an EMBL/GenBank/DDBJ whole genome shotgun (WGS) entry which is preliminary data.</text>
</comment>
<sequence>MNNTWAQATEITGRTSRPHDPDSTRTNDLWTMHGDMWHILLTLGWVKLISTVQGMINKCSDMKGITKSDQPLPDRVPISRGHME</sequence>
<organism evidence="2 3">
    <name type="scientific">Aristolochia fimbriata</name>
    <name type="common">White veined hardy Dutchman's pipe vine</name>
    <dbReference type="NCBI Taxonomy" id="158543"/>
    <lineage>
        <taxon>Eukaryota</taxon>
        <taxon>Viridiplantae</taxon>
        <taxon>Streptophyta</taxon>
        <taxon>Embryophyta</taxon>
        <taxon>Tracheophyta</taxon>
        <taxon>Spermatophyta</taxon>
        <taxon>Magnoliopsida</taxon>
        <taxon>Magnoliidae</taxon>
        <taxon>Piperales</taxon>
        <taxon>Aristolochiaceae</taxon>
        <taxon>Aristolochia</taxon>
    </lineage>
</organism>
<feature type="region of interest" description="Disordered" evidence="1">
    <location>
        <begin position="1"/>
        <end position="26"/>
    </location>
</feature>
<keyword evidence="3" id="KW-1185">Reference proteome</keyword>